<dbReference type="EMBL" id="JANPWB010000001">
    <property type="protein sequence ID" value="KAJ1213704.1"/>
    <property type="molecule type" value="Genomic_DNA"/>
</dbReference>
<organism evidence="2 3">
    <name type="scientific">Pleurodeles waltl</name>
    <name type="common">Iberian ribbed newt</name>
    <dbReference type="NCBI Taxonomy" id="8319"/>
    <lineage>
        <taxon>Eukaryota</taxon>
        <taxon>Metazoa</taxon>
        <taxon>Chordata</taxon>
        <taxon>Craniata</taxon>
        <taxon>Vertebrata</taxon>
        <taxon>Euteleostomi</taxon>
        <taxon>Amphibia</taxon>
        <taxon>Batrachia</taxon>
        <taxon>Caudata</taxon>
        <taxon>Salamandroidea</taxon>
        <taxon>Salamandridae</taxon>
        <taxon>Pleurodelinae</taxon>
        <taxon>Pleurodeles</taxon>
    </lineage>
</organism>
<accession>A0AAV7WKK4</accession>
<keyword evidence="3" id="KW-1185">Reference proteome</keyword>
<reference evidence="2" key="1">
    <citation type="journal article" date="2022" name="bioRxiv">
        <title>Sequencing and chromosome-scale assembly of the giantPleurodeles waltlgenome.</title>
        <authorList>
            <person name="Brown T."/>
            <person name="Elewa A."/>
            <person name="Iarovenko S."/>
            <person name="Subramanian E."/>
            <person name="Araus A.J."/>
            <person name="Petzold A."/>
            <person name="Susuki M."/>
            <person name="Suzuki K.-i.T."/>
            <person name="Hayashi T."/>
            <person name="Toyoda A."/>
            <person name="Oliveira C."/>
            <person name="Osipova E."/>
            <person name="Leigh N.D."/>
            <person name="Simon A."/>
            <person name="Yun M.H."/>
        </authorList>
    </citation>
    <scope>NUCLEOTIDE SEQUENCE</scope>
    <source>
        <strain evidence="2">20211129_DDA</strain>
        <tissue evidence="2">Liver</tissue>
    </source>
</reference>
<protein>
    <submittedName>
        <fullName evidence="2">Uncharacterized protein</fullName>
    </submittedName>
</protein>
<proteinExistence type="predicted"/>
<feature type="region of interest" description="Disordered" evidence="1">
    <location>
        <begin position="61"/>
        <end position="87"/>
    </location>
</feature>
<dbReference type="Proteomes" id="UP001066276">
    <property type="component" value="Chromosome 1_1"/>
</dbReference>
<dbReference type="AlphaFoldDB" id="A0AAV7WKK4"/>
<evidence type="ECO:0000313" key="2">
    <source>
        <dbReference type="EMBL" id="KAJ1213704.1"/>
    </source>
</evidence>
<sequence length="184" mass="19104">MRSVPRIGGPTGLAEVREAATRHRDGPLGPTRHSPETLGLWSPRYYVPALGAISLERAPRAPCPPAWPRSDRAARGQTGRARPSSGCGALSGPPVWLPLRGPRARWDLGRTLRLAGADRSLSGARDCVHLPVWGPGPGGPAGVLYLLRDGTDFLPGPPPVTGAARAGAWAGCCGLLVTAAPPPC</sequence>
<comment type="caution">
    <text evidence="2">The sequence shown here is derived from an EMBL/GenBank/DDBJ whole genome shotgun (WGS) entry which is preliminary data.</text>
</comment>
<evidence type="ECO:0000313" key="3">
    <source>
        <dbReference type="Proteomes" id="UP001066276"/>
    </source>
</evidence>
<evidence type="ECO:0000256" key="1">
    <source>
        <dbReference type="SAM" id="MobiDB-lite"/>
    </source>
</evidence>
<name>A0AAV7WKK4_PLEWA</name>
<gene>
    <name evidence="2" type="ORF">NDU88_001336</name>
</gene>